<comment type="catalytic activity">
    <reaction evidence="15">
        <text>L-lysyl-[collagen] + 2-oxoglutarate + O2 = (5R)-5-hydroxy-L-lysyl-[collagen] + succinate + CO2</text>
        <dbReference type="Rhea" id="RHEA:16569"/>
        <dbReference type="Rhea" id="RHEA-COMP:12751"/>
        <dbReference type="Rhea" id="RHEA-COMP:12752"/>
        <dbReference type="ChEBI" id="CHEBI:15379"/>
        <dbReference type="ChEBI" id="CHEBI:16526"/>
        <dbReference type="ChEBI" id="CHEBI:16810"/>
        <dbReference type="ChEBI" id="CHEBI:29969"/>
        <dbReference type="ChEBI" id="CHEBI:30031"/>
        <dbReference type="ChEBI" id="CHEBI:133442"/>
        <dbReference type="EC" id="1.14.11.4"/>
    </reaction>
</comment>
<evidence type="ECO:0000256" key="8">
    <source>
        <dbReference type="ARBA" id="ARBA00022824"/>
    </source>
</evidence>
<evidence type="ECO:0000256" key="15">
    <source>
        <dbReference type="ARBA" id="ARBA00047930"/>
    </source>
</evidence>
<dbReference type="OrthoDB" id="69177at2759"/>
<feature type="chain" id="PRO_5010327918" description="procollagen-lysine 5-dioxygenase" evidence="16">
    <location>
        <begin position="23"/>
        <end position="737"/>
    </location>
</feature>
<dbReference type="Pfam" id="PF03171">
    <property type="entry name" value="2OG-FeII_Oxy"/>
    <property type="match status" value="1"/>
</dbReference>
<keyword evidence="10" id="KW-0223">Dioxygenase</keyword>
<proteinExistence type="predicted"/>
<dbReference type="Pfam" id="PF25238">
    <property type="entry name" value="OGFOD2-like"/>
    <property type="match status" value="1"/>
</dbReference>
<evidence type="ECO:0000256" key="1">
    <source>
        <dbReference type="ARBA" id="ARBA00001954"/>
    </source>
</evidence>
<dbReference type="FunCoup" id="A0A1S2ZE37">
    <property type="interactions" value="1291"/>
</dbReference>
<dbReference type="AlphaFoldDB" id="A0A1S2ZE37"/>
<evidence type="ECO:0000259" key="17">
    <source>
        <dbReference type="PROSITE" id="PS51471"/>
    </source>
</evidence>
<evidence type="ECO:0000256" key="6">
    <source>
        <dbReference type="ARBA" id="ARBA00022723"/>
    </source>
</evidence>
<comment type="cofactor">
    <cofactor evidence="2">
        <name>L-ascorbate</name>
        <dbReference type="ChEBI" id="CHEBI:38290"/>
    </cofactor>
</comment>
<dbReference type="CTD" id="8985"/>
<accession>A0A1S2ZE37</accession>
<reference evidence="19" key="1">
    <citation type="submission" date="2025-08" db="UniProtKB">
        <authorList>
            <consortium name="RefSeq"/>
        </authorList>
    </citation>
    <scope>IDENTIFICATION</scope>
</reference>
<evidence type="ECO:0000256" key="14">
    <source>
        <dbReference type="ARBA" id="ARBA00023180"/>
    </source>
</evidence>
<dbReference type="RefSeq" id="XP_007517990.2">
    <property type="nucleotide sequence ID" value="XM_007517928.3"/>
</dbReference>
<evidence type="ECO:0000256" key="16">
    <source>
        <dbReference type="SAM" id="SignalP"/>
    </source>
</evidence>
<dbReference type="InterPro" id="IPR005123">
    <property type="entry name" value="Oxoglu/Fe-dep_dioxygenase_dom"/>
</dbReference>
<dbReference type="GO" id="GO:0005791">
    <property type="term" value="C:rough endoplasmic reticulum"/>
    <property type="evidence" value="ECO:0007669"/>
    <property type="project" value="UniProtKB-SubCell"/>
</dbReference>
<dbReference type="GO" id="GO:0008475">
    <property type="term" value="F:procollagen-lysine 5-dioxygenase activity"/>
    <property type="evidence" value="ECO:0007669"/>
    <property type="project" value="UniProtKB-EC"/>
</dbReference>
<dbReference type="SUPFAM" id="SSF53448">
    <property type="entry name" value="Nucleotide-diphospho-sugar transferases"/>
    <property type="match status" value="1"/>
</dbReference>
<name>A0A1S2ZE37_ERIEU</name>
<dbReference type="InterPro" id="IPR057589">
    <property type="entry name" value="GT_PLOD"/>
</dbReference>
<dbReference type="GO" id="GO:0005789">
    <property type="term" value="C:endoplasmic reticulum membrane"/>
    <property type="evidence" value="ECO:0007669"/>
    <property type="project" value="UniProtKB-SubCell"/>
</dbReference>
<dbReference type="GO" id="GO:0031418">
    <property type="term" value="F:L-ascorbic acid binding"/>
    <property type="evidence" value="ECO:0007669"/>
    <property type="project" value="UniProtKB-KW"/>
</dbReference>
<evidence type="ECO:0000256" key="2">
    <source>
        <dbReference type="ARBA" id="ARBA00001961"/>
    </source>
</evidence>
<sequence>MTPQGLLLALLLLALPPPPGGPTLDRPRSGDPVNPEKLLVITVATAETEGYRRFLRSAEFFNYTVRTLGLGEAWRGGDVARTVGGGQKVRWLKKEMEKHKEREDLVIMFVDSYDVLLAGSPTELLKKFVQSGSRLLFSAEAFCWPEWALAEQYPDVGAGKRFLNSGGFIGFAPTIYHVVRQWKYKDDDDDQLFYTRLYLDPGLREKLGLNLDHKSRIFQNLNGALDEVVLKFDRNRVRIRNVAYDTLPVVVHGNGPTKLQLNYLGNYVPNGWTPEGGCGSCELDWRPLPEEQPLPRVLVGVFVEQPTPFLPRFLGRLLQLDYPPDRLSLFLHNSEVYHEPHIAEAWPRLHEHFSAARLVGPEEALSSGEARDMALDNCRQDPNCDFYFSLDADAILTHPQALRLLIEENRKVIAPMLSRHGKLWSNFWGALSPDEYYARSEDYVELVQRKRMGVWNVPYVAQAYLIRGDTLRSELPQREVFSASDSDPDMAFCKSLRDKGIFLHLSNRQEFGRLLATARYDTDHLHPDLWQIFHNPVDWREQYIHENYSRALEGDGLVEQPCPDVYWFPLLSEQMCDELVEEMEHFGQWSGGRHEDSRLAGGYENVPTVDIHMKQVGYEDQWLQLLRTYVGPMTEHLFPGYHTKTRAIMNFVVRYRPDEQPALRPHHDSSTFTLNVALNRKGLDYEGGGCRFLRYDCVIASPRKGWALLHPGRLTHYHEGLPTTWGTRYIMVSFVDP</sequence>
<dbReference type="InterPro" id="IPR001006">
    <property type="entry name" value="Procol_lys_dOase"/>
</dbReference>
<dbReference type="Pfam" id="PF25342">
    <property type="entry name" value="GT_PLOD"/>
    <property type="match status" value="1"/>
</dbReference>
<feature type="signal peptide" evidence="16">
    <location>
        <begin position="1"/>
        <end position="22"/>
    </location>
</feature>
<evidence type="ECO:0000256" key="9">
    <source>
        <dbReference type="ARBA" id="ARBA00022896"/>
    </source>
</evidence>
<dbReference type="FunFam" id="2.60.120.620:FF:000004">
    <property type="entry name" value="Procollagen-lysine,2-oxoglutarate 5-dioxygenase 2"/>
    <property type="match status" value="1"/>
</dbReference>
<evidence type="ECO:0000256" key="7">
    <source>
        <dbReference type="ARBA" id="ARBA00022729"/>
    </source>
</evidence>
<dbReference type="CDD" id="cd23002">
    <property type="entry name" value="GT_LH3"/>
    <property type="match status" value="1"/>
</dbReference>
<keyword evidence="14" id="KW-0325">Glycoprotein</keyword>
<comment type="cofactor">
    <cofactor evidence="1">
        <name>Fe(2+)</name>
        <dbReference type="ChEBI" id="CHEBI:29033"/>
    </cofactor>
</comment>
<keyword evidence="11" id="KW-0560">Oxidoreductase</keyword>
<dbReference type="SMART" id="SM00702">
    <property type="entry name" value="P4Hc"/>
    <property type="match status" value="1"/>
</dbReference>
<dbReference type="Gene3D" id="2.60.120.620">
    <property type="entry name" value="q2cbj1_9rhob like domain"/>
    <property type="match status" value="1"/>
</dbReference>
<dbReference type="InterPro" id="IPR006620">
    <property type="entry name" value="Pro_4_hyd_alph"/>
</dbReference>
<evidence type="ECO:0000256" key="5">
    <source>
        <dbReference type="ARBA" id="ARBA00012264"/>
    </source>
</evidence>
<keyword evidence="7 16" id="KW-0732">Signal</keyword>
<dbReference type="PROSITE" id="PS51471">
    <property type="entry name" value="FE2OG_OXY"/>
    <property type="match status" value="1"/>
</dbReference>
<dbReference type="InterPro" id="IPR044861">
    <property type="entry name" value="IPNS-like_FE2OG_OXY"/>
</dbReference>
<keyword evidence="18" id="KW-1185">Reference proteome</keyword>
<evidence type="ECO:0000256" key="4">
    <source>
        <dbReference type="ARBA" id="ARBA00004427"/>
    </source>
</evidence>
<keyword evidence="9" id="KW-0847">Vitamin C</keyword>
<dbReference type="PROSITE" id="PS01325">
    <property type="entry name" value="LYS_HYDROXYLASE"/>
    <property type="match status" value="1"/>
</dbReference>
<dbReference type="GO" id="GO:0005506">
    <property type="term" value="F:iron ion binding"/>
    <property type="evidence" value="ECO:0007669"/>
    <property type="project" value="InterPro"/>
</dbReference>
<dbReference type="PANTHER" id="PTHR10730:SF7">
    <property type="entry name" value="MULTIFUNCTIONAL PROCOLLAGEN LYSINE HYDROXYLASE AND GLYCOSYLTRANSFERASE LH3"/>
    <property type="match status" value="1"/>
</dbReference>
<keyword evidence="13" id="KW-0472">Membrane</keyword>
<dbReference type="GeneID" id="103108935"/>
<protein>
    <recommendedName>
        <fullName evidence="5">procollagen-lysine 5-dioxygenase</fullName>
        <ecNumber evidence="5">1.14.11.4</ecNumber>
    </recommendedName>
</protein>
<dbReference type="PANTHER" id="PTHR10730">
    <property type="entry name" value="PROCOLLAGEN-LYSINE,2-OXOGLUTARATE 5-DIOXYGENASE/GLYCOSYLTRANSFERASE 25 FAMILY MEMBER"/>
    <property type="match status" value="1"/>
</dbReference>
<gene>
    <name evidence="19" type="primary">PLOD3</name>
</gene>
<evidence type="ECO:0000256" key="11">
    <source>
        <dbReference type="ARBA" id="ARBA00023002"/>
    </source>
</evidence>
<evidence type="ECO:0000313" key="19">
    <source>
        <dbReference type="RefSeq" id="XP_007517990.2"/>
    </source>
</evidence>
<keyword evidence="12" id="KW-0408">Iron</keyword>
<dbReference type="eggNOG" id="KOG1971">
    <property type="taxonomic scope" value="Eukaryota"/>
</dbReference>
<keyword evidence="8" id="KW-0256">Endoplasmic reticulum</keyword>
<evidence type="ECO:0000256" key="10">
    <source>
        <dbReference type="ARBA" id="ARBA00022964"/>
    </source>
</evidence>
<organism evidence="18 19">
    <name type="scientific">Erinaceus europaeus</name>
    <name type="common">Western European hedgehog</name>
    <dbReference type="NCBI Taxonomy" id="9365"/>
    <lineage>
        <taxon>Eukaryota</taxon>
        <taxon>Metazoa</taxon>
        <taxon>Chordata</taxon>
        <taxon>Craniata</taxon>
        <taxon>Vertebrata</taxon>
        <taxon>Euteleostomi</taxon>
        <taxon>Mammalia</taxon>
        <taxon>Eutheria</taxon>
        <taxon>Laurasiatheria</taxon>
        <taxon>Eulipotyphla</taxon>
        <taxon>Erinaceidae</taxon>
        <taxon>Erinaceinae</taxon>
        <taxon>Erinaceus</taxon>
    </lineage>
</organism>
<evidence type="ECO:0000256" key="12">
    <source>
        <dbReference type="ARBA" id="ARBA00023004"/>
    </source>
</evidence>
<evidence type="ECO:0000313" key="18">
    <source>
        <dbReference type="Proteomes" id="UP001652624"/>
    </source>
</evidence>
<dbReference type="EC" id="1.14.11.4" evidence="5"/>
<dbReference type="InParanoid" id="A0A1S2ZE37"/>
<dbReference type="GO" id="GO:0033823">
    <property type="term" value="F:procollagen glucosyltransferase activity"/>
    <property type="evidence" value="ECO:0007669"/>
    <property type="project" value="TreeGrafter"/>
</dbReference>
<dbReference type="Proteomes" id="UP001652624">
    <property type="component" value="Chromosome 15"/>
</dbReference>
<keyword evidence="6" id="KW-0479">Metal-binding</keyword>
<dbReference type="InterPro" id="IPR029044">
    <property type="entry name" value="Nucleotide-diphossugar_trans"/>
</dbReference>
<comment type="subcellular location">
    <subcellularLocation>
        <location evidence="3">Endoplasmic reticulum membrane</location>
        <topology evidence="3">Peripheral membrane protein</topology>
        <orientation evidence="3">Lumenal side</orientation>
    </subcellularLocation>
    <subcellularLocation>
        <location evidence="4">Rough endoplasmic reticulum</location>
    </subcellularLocation>
</comment>
<evidence type="ECO:0000256" key="3">
    <source>
        <dbReference type="ARBA" id="ARBA00004367"/>
    </source>
</evidence>
<evidence type="ECO:0000256" key="13">
    <source>
        <dbReference type="ARBA" id="ARBA00023136"/>
    </source>
</evidence>
<dbReference type="InterPro" id="IPR050757">
    <property type="entry name" value="Collagen_mod_GT25"/>
</dbReference>
<feature type="domain" description="Fe2OG dioxygenase" evidence="17">
    <location>
        <begin position="643"/>
        <end position="737"/>
    </location>
</feature>